<dbReference type="Gene3D" id="3.90.1750.20">
    <property type="entry name" value="Putative Large Serine Recombinase, Chain B, Domain 2"/>
    <property type="match status" value="1"/>
</dbReference>
<dbReference type="Pfam" id="PF07508">
    <property type="entry name" value="Recombinase"/>
    <property type="match status" value="1"/>
</dbReference>
<dbReference type="OrthoDB" id="165235at2"/>
<dbReference type="GO" id="GO:0000150">
    <property type="term" value="F:DNA strand exchange activity"/>
    <property type="evidence" value="ECO:0007669"/>
    <property type="project" value="InterPro"/>
</dbReference>
<dbReference type="InterPro" id="IPR050639">
    <property type="entry name" value="SSR_resolvase"/>
</dbReference>
<dbReference type="InParanoid" id="D1C3V6"/>
<reference evidence="5" key="1">
    <citation type="submission" date="2009-11" db="EMBL/GenBank/DDBJ databases">
        <title>The complete chromosome 1 of Sphaerobacter thermophilus DSM 20745.</title>
        <authorList>
            <person name="Lucas S."/>
            <person name="Copeland A."/>
            <person name="Lapidus A."/>
            <person name="Glavina del Rio T."/>
            <person name="Dalin E."/>
            <person name="Tice H."/>
            <person name="Bruce D."/>
            <person name="Goodwin L."/>
            <person name="Pitluck S."/>
            <person name="Kyrpides N."/>
            <person name="Mavromatis K."/>
            <person name="Ivanova N."/>
            <person name="Mikhailova N."/>
            <person name="LaButti K.M."/>
            <person name="Clum A."/>
            <person name="Sun H.I."/>
            <person name="Brettin T."/>
            <person name="Detter J.C."/>
            <person name="Han C."/>
            <person name="Larimer F."/>
            <person name="Land M."/>
            <person name="Hauser L."/>
            <person name="Markowitz V."/>
            <person name="Cheng J.F."/>
            <person name="Hugenholtz P."/>
            <person name="Woyke T."/>
            <person name="Wu D."/>
            <person name="Steenblock K."/>
            <person name="Schneider S."/>
            <person name="Pukall R."/>
            <person name="Goeker M."/>
            <person name="Klenk H.P."/>
            <person name="Eisen J.A."/>
        </authorList>
    </citation>
    <scope>NUCLEOTIDE SEQUENCE [LARGE SCALE GENOMIC DNA]</scope>
    <source>
        <strain evidence="5">ATCC 49802 / DSM 20745 / S 6022</strain>
    </source>
</reference>
<reference evidence="4 5" key="2">
    <citation type="journal article" date="2010" name="Stand. Genomic Sci.">
        <title>Complete genome sequence of Desulfohalobium retbaense type strain (HR(100)).</title>
        <authorList>
            <person name="Spring S."/>
            <person name="Nolan M."/>
            <person name="Lapidus A."/>
            <person name="Glavina Del Rio T."/>
            <person name="Copeland A."/>
            <person name="Tice H."/>
            <person name="Cheng J.F."/>
            <person name="Lucas S."/>
            <person name="Land M."/>
            <person name="Chen F."/>
            <person name="Bruce D."/>
            <person name="Goodwin L."/>
            <person name="Pitluck S."/>
            <person name="Ivanova N."/>
            <person name="Mavromatis K."/>
            <person name="Mikhailova N."/>
            <person name="Pati A."/>
            <person name="Chen A."/>
            <person name="Palaniappan K."/>
            <person name="Hauser L."/>
            <person name="Chang Y.J."/>
            <person name="Jeffries C.D."/>
            <person name="Munk C."/>
            <person name="Kiss H."/>
            <person name="Chain P."/>
            <person name="Han C."/>
            <person name="Brettin T."/>
            <person name="Detter J.C."/>
            <person name="Schuler E."/>
            <person name="Goker M."/>
            <person name="Rohde M."/>
            <person name="Bristow J."/>
            <person name="Eisen J.A."/>
            <person name="Markowitz V."/>
            <person name="Hugenholtz P."/>
            <person name="Kyrpides N.C."/>
            <person name="Klenk H.P."/>
        </authorList>
    </citation>
    <scope>NUCLEOTIDE SEQUENCE [LARGE SCALE GENOMIC DNA]</scope>
    <source>
        <strain evidence="5">ATCC 49802 / DSM 20745 / S 6022</strain>
    </source>
</reference>
<accession>D1C3V6</accession>
<organism evidence="4 5">
    <name type="scientific">Sphaerobacter thermophilus (strain ATCC 49802 / DSM 20745 / KCCM 41009 / NCIMB 13125 / S 6022)</name>
    <dbReference type="NCBI Taxonomy" id="479434"/>
    <lineage>
        <taxon>Bacteria</taxon>
        <taxon>Pseudomonadati</taxon>
        <taxon>Thermomicrobiota</taxon>
        <taxon>Thermomicrobia</taxon>
        <taxon>Sphaerobacterales</taxon>
        <taxon>Sphaerobacterineae</taxon>
        <taxon>Sphaerobacteraceae</taxon>
        <taxon>Sphaerobacter</taxon>
    </lineage>
</organism>
<dbReference type="InterPro" id="IPR011109">
    <property type="entry name" value="DNA_bind_recombinase_dom"/>
</dbReference>
<dbReference type="SUPFAM" id="SSF53041">
    <property type="entry name" value="Resolvase-like"/>
    <property type="match status" value="1"/>
</dbReference>
<dbReference type="InterPro" id="IPR025827">
    <property type="entry name" value="Zn_ribbon_recom_dom"/>
</dbReference>
<dbReference type="Gene3D" id="3.40.50.1390">
    <property type="entry name" value="Resolvase, N-terminal catalytic domain"/>
    <property type="match status" value="1"/>
</dbReference>
<protein>
    <submittedName>
        <fullName evidence="4">Resolvase domain protein</fullName>
    </submittedName>
</protein>
<dbReference type="PANTHER" id="PTHR30461">
    <property type="entry name" value="DNA-INVERTASE FROM LAMBDOID PROPHAGE"/>
    <property type="match status" value="1"/>
</dbReference>
<dbReference type="PANTHER" id="PTHR30461:SF23">
    <property type="entry name" value="DNA RECOMBINASE-RELATED"/>
    <property type="match status" value="1"/>
</dbReference>
<evidence type="ECO:0000313" key="5">
    <source>
        <dbReference type="Proteomes" id="UP000002027"/>
    </source>
</evidence>
<dbReference type="KEGG" id="sti:Sthe_1488"/>
<dbReference type="HOGENOM" id="CLU_010686_18_15_0"/>
<dbReference type="InterPro" id="IPR006119">
    <property type="entry name" value="Resolv_N"/>
</dbReference>
<gene>
    <name evidence="4" type="ordered locus">Sthe_1488</name>
</gene>
<dbReference type="PROSITE" id="PS51737">
    <property type="entry name" value="RECOMBINASE_DNA_BIND"/>
    <property type="match status" value="1"/>
</dbReference>
<feature type="domain" description="Recombinase" evidence="3">
    <location>
        <begin position="172"/>
        <end position="299"/>
    </location>
</feature>
<dbReference type="GO" id="GO:0003677">
    <property type="term" value="F:DNA binding"/>
    <property type="evidence" value="ECO:0007669"/>
    <property type="project" value="InterPro"/>
</dbReference>
<name>D1C3V6_SPHTD</name>
<dbReference type="Proteomes" id="UP000002027">
    <property type="component" value="Chromosome 1"/>
</dbReference>
<dbReference type="PROSITE" id="PS51736">
    <property type="entry name" value="RECOMBINASES_3"/>
    <property type="match status" value="1"/>
</dbReference>
<proteinExistence type="predicted"/>
<keyword evidence="1" id="KW-0175">Coiled coil</keyword>
<keyword evidence="5" id="KW-1185">Reference proteome</keyword>
<evidence type="ECO:0000256" key="1">
    <source>
        <dbReference type="SAM" id="Coils"/>
    </source>
</evidence>
<sequence>MTSVTGLTTNRQPRRAAVYPRVSSKQQEDNYSLDTQLAACIAHAERLGYVVEERHVFREVYTGVDYWERPQMTRLREAIRNGEIDAVVFYSVDRFARDPVFHMLGLAEARQFGVKFHIVTDDLDLSDDDDVLMFFLRGYAAKREWRDLAERTQRGRRARAAKGKPIIGPKAPYGLVWNEEEGRYHVNESEAVILRRIVRELLGGATLRQVKNGLNADGIPSPSGKTWQTSTIKYLVSQQRYTGVGVAYQYKTTRKGDRWLRTEVPDGWEVPLPDGVYPQIITPDEFAAIQSRLAANRAQATRNNREPEAFLLRAGFIRCGLCGHVMAASSAGGRRRYRCATRDKVDPPCPQTVIEQHVIDNAVWERVVTVLKNPEIIARELARLQADDPTAQDLDIVERALKDVERQRDNLTRHLALFSDPEAAAPLVRQIEALGAQIAQLKQQREHILERRRGWETAQDRLADLESWCRQVAGRVDTLTYEQRRLALEALGVEVRVFPKGHDPRYCITLALPLEPPGLEPFAYSSTCTSCRCRTGTDRCGRSSPWRAAAAGRPRSAGL</sequence>
<dbReference type="CDD" id="cd00338">
    <property type="entry name" value="Ser_Recombinase"/>
    <property type="match status" value="1"/>
</dbReference>
<dbReference type="AlphaFoldDB" id="D1C3V6"/>
<dbReference type="InterPro" id="IPR038109">
    <property type="entry name" value="DNA_bind_recomb_sf"/>
</dbReference>
<feature type="domain" description="Resolvase/invertase-type recombinase catalytic" evidence="2">
    <location>
        <begin position="15"/>
        <end position="163"/>
    </location>
</feature>
<dbReference type="EMBL" id="CP001823">
    <property type="protein sequence ID" value="ACZ38923.1"/>
    <property type="molecule type" value="Genomic_DNA"/>
</dbReference>
<dbReference type="InterPro" id="IPR036162">
    <property type="entry name" value="Resolvase-like_N_sf"/>
</dbReference>
<dbReference type="eggNOG" id="COG1961">
    <property type="taxonomic scope" value="Bacteria"/>
</dbReference>
<evidence type="ECO:0000259" key="3">
    <source>
        <dbReference type="PROSITE" id="PS51737"/>
    </source>
</evidence>
<feature type="coiled-coil region" evidence="1">
    <location>
        <begin position="394"/>
        <end position="451"/>
    </location>
</feature>
<dbReference type="Pfam" id="PF00239">
    <property type="entry name" value="Resolvase"/>
    <property type="match status" value="1"/>
</dbReference>
<dbReference type="STRING" id="479434.Sthe_1488"/>
<dbReference type="Pfam" id="PF13408">
    <property type="entry name" value="Zn_ribbon_recom"/>
    <property type="match status" value="1"/>
</dbReference>
<evidence type="ECO:0000259" key="2">
    <source>
        <dbReference type="PROSITE" id="PS51736"/>
    </source>
</evidence>
<dbReference type="SMART" id="SM00857">
    <property type="entry name" value="Resolvase"/>
    <property type="match status" value="1"/>
</dbReference>
<evidence type="ECO:0000313" key="4">
    <source>
        <dbReference type="EMBL" id="ACZ38923.1"/>
    </source>
</evidence>